<feature type="region of interest" description="Disordered" evidence="1">
    <location>
        <begin position="1"/>
        <end position="43"/>
    </location>
</feature>
<sequence length="111" mass="11340">GDAFPKLDESGSTPPEPAPAPAPSPVPDPEPSPEPAPEADSAAQKAIDYLKSVTSLQTADIVEIRAARGNVRQAIAALTDAGMYEENEDLVNAAAQHLSDLLAAVARQGGA</sequence>
<evidence type="ECO:0000256" key="1">
    <source>
        <dbReference type="SAM" id="MobiDB-lite"/>
    </source>
</evidence>
<evidence type="ECO:0000313" key="3">
    <source>
        <dbReference type="Proteomes" id="UP000234240"/>
    </source>
</evidence>
<reference evidence="2 3" key="1">
    <citation type="submission" date="2017-12" db="EMBL/GenBank/DDBJ databases">
        <title>Characterization of six clinical isolates of Enterochimera gen. nov., a novel genus of the Yersiniaciae family and the three species Enterochimera arupensis sp. nov., Enterochimera coloradensis sp. nov, and Enterochimera californica sp. nov.</title>
        <authorList>
            <person name="Rossi A."/>
            <person name="Fisher M."/>
        </authorList>
    </citation>
    <scope>NUCLEOTIDE SEQUENCE [LARGE SCALE GENOMIC DNA]</scope>
    <source>
        <strain evidence="3">2015-Iso6</strain>
    </source>
</reference>
<gene>
    <name evidence="2" type="ORF">CYR55_23085</name>
</gene>
<protein>
    <submittedName>
        <fullName evidence="2">Uncharacterized protein</fullName>
    </submittedName>
</protein>
<dbReference type="EMBL" id="PJZF01000100">
    <property type="protein sequence ID" value="PLR29077.1"/>
    <property type="molecule type" value="Genomic_DNA"/>
</dbReference>
<comment type="caution">
    <text evidence="2">The sequence shown here is derived from an EMBL/GenBank/DDBJ whole genome shotgun (WGS) entry which is preliminary data.</text>
</comment>
<proteinExistence type="predicted"/>
<accession>A0A2N5DSK9</accession>
<dbReference type="AlphaFoldDB" id="A0A2N5DSK9"/>
<feature type="non-terminal residue" evidence="2">
    <location>
        <position position="1"/>
    </location>
</feature>
<evidence type="ECO:0000313" key="2">
    <source>
        <dbReference type="EMBL" id="PLR29077.1"/>
    </source>
</evidence>
<name>A0A2N5DSK9_9GAMM</name>
<keyword evidence="3" id="KW-1185">Reference proteome</keyword>
<feature type="compositionally biased region" description="Pro residues" evidence="1">
    <location>
        <begin position="14"/>
        <end position="36"/>
    </location>
</feature>
<dbReference type="Proteomes" id="UP000234240">
    <property type="component" value="Unassembled WGS sequence"/>
</dbReference>
<organism evidence="2 3">
    <name type="scientific">Chimaeribacter californicus</name>
    <dbReference type="NCBI Taxonomy" id="2060067"/>
    <lineage>
        <taxon>Bacteria</taxon>
        <taxon>Pseudomonadati</taxon>
        <taxon>Pseudomonadota</taxon>
        <taxon>Gammaproteobacteria</taxon>
        <taxon>Enterobacterales</taxon>
        <taxon>Yersiniaceae</taxon>
        <taxon>Chimaeribacter</taxon>
    </lineage>
</organism>